<comment type="caution">
    <text evidence="1">The sequence shown here is derived from an EMBL/GenBank/DDBJ whole genome shotgun (WGS) entry which is preliminary data.</text>
</comment>
<name>A0AAN6WHT3_9PEZI</name>
<organism evidence="1 2">
    <name type="scientific">Podospora australis</name>
    <dbReference type="NCBI Taxonomy" id="1536484"/>
    <lineage>
        <taxon>Eukaryota</taxon>
        <taxon>Fungi</taxon>
        <taxon>Dikarya</taxon>
        <taxon>Ascomycota</taxon>
        <taxon>Pezizomycotina</taxon>
        <taxon>Sordariomycetes</taxon>
        <taxon>Sordariomycetidae</taxon>
        <taxon>Sordariales</taxon>
        <taxon>Podosporaceae</taxon>
        <taxon>Podospora</taxon>
    </lineage>
</organism>
<reference evidence="1" key="2">
    <citation type="submission" date="2023-05" db="EMBL/GenBank/DDBJ databases">
        <authorList>
            <consortium name="Lawrence Berkeley National Laboratory"/>
            <person name="Steindorff A."/>
            <person name="Hensen N."/>
            <person name="Bonometti L."/>
            <person name="Westerberg I."/>
            <person name="Brannstrom I.O."/>
            <person name="Guillou S."/>
            <person name="Cros-Aarteil S."/>
            <person name="Calhoun S."/>
            <person name="Haridas S."/>
            <person name="Kuo A."/>
            <person name="Mondo S."/>
            <person name="Pangilinan J."/>
            <person name="Riley R."/>
            <person name="Labutti K."/>
            <person name="Andreopoulos B."/>
            <person name="Lipzen A."/>
            <person name="Chen C."/>
            <person name="Yanf M."/>
            <person name="Daum C."/>
            <person name="Ng V."/>
            <person name="Clum A."/>
            <person name="Ohm R."/>
            <person name="Martin F."/>
            <person name="Silar P."/>
            <person name="Natvig D."/>
            <person name="Lalanne C."/>
            <person name="Gautier V."/>
            <person name="Ament-Velasquez S.L."/>
            <person name="Kruys A."/>
            <person name="Hutchinson M.I."/>
            <person name="Powell A.J."/>
            <person name="Barry K."/>
            <person name="Miller A.N."/>
            <person name="Grigoriev I.V."/>
            <person name="Debuchy R."/>
            <person name="Gladieux P."/>
            <person name="Thoren M.H."/>
            <person name="Johannesson H."/>
        </authorList>
    </citation>
    <scope>NUCLEOTIDE SEQUENCE</scope>
    <source>
        <strain evidence="1">PSN309</strain>
    </source>
</reference>
<proteinExistence type="predicted"/>
<accession>A0AAN6WHT3</accession>
<dbReference type="Proteomes" id="UP001302126">
    <property type="component" value="Unassembled WGS sequence"/>
</dbReference>
<reference evidence="1" key="1">
    <citation type="journal article" date="2023" name="Mol. Phylogenet. Evol.">
        <title>Genome-scale phylogeny and comparative genomics of the fungal order Sordariales.</title>
        <authorList>
            <person name="Hensen N."/>
            <person name="Bonometti L."/>
            <person name="Westerberg I."/>
            <person name="Brannstrom I.O."/>
            <person name="Guillou S."/>
            <person name="Cros-Aarteil S."/>
            <person name="Calhoun S."/>
            <person name="Haridas S."/>
            <person name="Kuo A."/>
            <person name="Mondo S."/>
            <person name="Pangilinan J."/>
            <person name="Riley R."/>
            <person name="LaButti K."/>
            <person name="Andreopoulos B."/>
            <person name="Lipzen A."/>
            <person name="Chen C."/>
            <person name="Yan M."/>
            <person name="Daum C."/>
            <person name="Ng V."/>
            <person name="Clum A."/>
            <person name="Steindorff A."/>
            <person name="Ohm R.A."/>
            <person name="Martin F."/>
            <person name="Silar P."/>
            <person name="Natvig D.O."/>
            <person name="Lalanne C."/>
            <person name="Gautier V."/>
            <person name="Ament-Velasquez S.L."/>
            <person name="Kruys A."/>
            <person name="Hutchinson M.I."/>
            <person name="Powell A.J."/>
            <person name="Barry K."/>
            <person name="Miller A.N."/>
            <person name="Grigoriev I.V."/>
            <person name="Debuchy R."/>
            <person name="Gladieux P."/>
            <person name="Hiltunen Thoren M."/>
            <person name="Johannesson H."/>
        </authorList>
    </citation>
    <scope>NUCLEOTIDE SEQUENCE</scope>
    <source>
        <strain evidence="1">PSN309</strain>
    </source>
</reference>
<dbReference type="EMBL" id="MU864740">
    <property type="protein sequence ID" value="KAK4182145.1"/>
    <property type="molecule type" value="Genomic_DNA"/>
</dbReference>
<keyword evidence="2" id="KW-1185">Reference proteome</keyword>
<protein>
    <submittedName>
        <fullName evidence="1">Uncharacterized protein</fullName>
    </submittedName>
</protein>
<gene>
    <name evidence="1" type="ORF">QBC35DRAFT_510543</name>
</gene>
<evidence type="ECO:0000313" key="1">
    <source>
        <dbReference type="EMBL" id="KAK4182145.1"/>
    </source>
</evidence>
<dbReference type="AlphaFoldDB" id="A0AAN6WHT3"/>
<sequence>MSIGISSLHTFLAVTTFQPVTMKPTTSFSSLLFSAALAAAQRSEDDLPDTTNPNRQLSNCQNLGCSADNTICSPNADNPGGFQPGIGIAPQILETLSTNLSLTLIDGLESPGFSGGTVGESYEFSDQQLFVGVSGSLEDNDFPRGCLLMLQYYGQTFAPKEGSRDENDDMTTSCNGVVDRFCQADIYDAITSFNNSATSNRTEAERCTALGNHVNAELRGQLCGESRIGGFINVTAGALPSGQSNEADNSRLGEGKCKPVLPAEFNLYKVAEMRQWYFNNPPQDSGKFFGQIFGGRSGFTPVVSVVYGNQDGLTPGEKPEVGFVCMRTFTRDMKAVPDQFGGEGQGTSAATPGVQARSLAALVVTGFAAFFMF</sequence>
<evidence type="ECO:0000313" key="2">
    <source>
        <dbReference type="Proteomes" id="UP001302126"/>
    </source>
</evidence>